<evidence type="ECO:0000256" key="2">
    <source>
        <dbReference type="ARBA" id="ARBA00022692"/>
    </source>
</evidence>
<feature type="transmembrane region" description="Helical" evidence="6">
    <location>
        <begin position="565"/>
        <end position="586"/>
    </location>
</feature>
<dbReference type="Proteomes" id="UP000092444">
    <property type="component" value="Unassembled WGS sequence"/>
</dbReference>
<feature type="compositionally biased region" description="Basic and acidic residues" evidence="5">
    <location>
        <begin position="22"/>
        <end position="50"/>
    </location>
</feature>
<keyword evidence="9" id="KW-1185">Reference proteome</keyword>
<dbReference type="PhylomeDB" id="A0A1B0G1W9"/>
<feature type="compositionally biased region" description="Basic residues" evidence="5">
    <location>
        <begin position="1087"/>
        <end position="1098"/>
    </location>
</feature>
<feature type="compositionally biased region" description="Basic and acidic residues" evidence="5">
    <location>
        <begin position="902"/>
        <end position="917"/>
    </location>
</feature>
<feature type="compositionally biased region" description="Basic and acidic residues" evidence="5">
    <location>
        <begin position="799"/>
        <end position="811"/>
    </location>
</feature>
<dbReference type="EMBL" id="CCAG010004392">
    <property type="status" value="NOT_ANNOTATED_CDS"/>
    <property type="molecule type" value="Genomic_DNA"/>
</dbReference>
<dbReference type="EnsemblMetazoa" id="GMOY007289-RA">
    <property type="protein sequence ID" value="GMOY007289-PA"/>
    <property type="gene ID" value="GMOY007289"/>
</dbReference>
<feature type="compositionally biased region" description="Basic and acidic residues" evidence="5">
    <location>
        <begin position="1006"/>
        <end position="1015"/>
    </location>
</feature>
<feature type="compositionally biased region" description="Basic and acidic residues" evidence="5">
    <location>
        <begin position="818"/>
        <end position="833"/>
    </location>
</feature>
<evidence type="ECO:0000256" key="3">
    <source>
        <dbReference type="ARBA" id="ARBA00022989"/>
    </source>
</evidence>
<feature type="compositionally biased region" description="Basic residues" evidence="5">
    <location>
        <begin position="949"/>
        <end position="959"/>
    </location>
</feature>
<dbReference type="InterPro" id="IPR051856">
    <property type="entry name" value="CSR-E3_Ligase_Protein"/>
</dbReference>
<protein>
    <recommendedName>
        <fullName evidence="7">Dendritic cell-specific transmembrane protein-like domain-containing protein</fullName>
    </recommendedName>
</protein>
<name>A0A1B0G1W9_GLOMM</name>
<accession>A0A1B0G1W9</accession>
<keyword evidence="2 6" id="KW-0812">Transmembrane</keyword>
<feature type="compositionally biased region" description="Basic and acidic residues" evidence="5">
    <location>
        <begin position="746"/>
        <end position="789"/>
    </location>
</feature>
<evidence type="ECO:0000256" key="5">
    <source>
        <dbReference type="SAM" id="MobiDB-lite"/>
    </source>
</evidence>
<organism evidence="8 9">
    <name type="scientific">Glossina morsitans morsitans</name>
    <name type="common">Savannah tsetse fly</name>
    <dbReference type="NCBI Taxonomy" id="37546"/>
    <lineage>
        <taxon>Eukaryota</taxon>
        <taxon>Metazoa</taxon>
        <taxon>Ecdysozoa</taxon>
        <taxon>Arthropoda</taxon>
        <taxon>Hexapoda</taxon>
        <taxon>Insecta</taxon>
        <taxon>Pterygota</taxon>
        <taxon>Neoptera</taxon>
        <taxon>Endopterygota</taxon>
        <taxon>Diptera</taxon>
        <taxon>Brachycera</taxon>
        <taxon>Muscomorpha</taxon>
        <taxon>Hippoboscoidea</taxon>
        <taxon>Glossinidae</taxon>
        <taxon>Glossina</taxon>
    </lineage>
</organism>
<dbReference type="VEuPathDB" id="VectorBase:GMOY007289"/>
<proteinExistence type="predicted"/>
<feature type="compositionally biased region" description="Basic residues" evidence="5">
    <location>
        <begin position="996"/>
        <end position="1005"/>
    </location>
</feature>
<evidence type="ECO:0000256" key="6">
    <source>
        <dbReference type="SAM" id="Phobius"/>
    </source>
</evidence>
<feature type="transmembrane region" description="Helical" evidence="6">
    <location>
        <begin position="385"/>
        <end position="409"/>
    </location>
</feature>
<feature type="transmembrane region" description="Helical" evidence="6">
    <location>
        <begin position="485"/>
        <end position="507"/>
    </location>
</feature>
<feature type="transmembrane region" description="Helical" evidence="6">
    <location>
        <begin position="92"/>
        <end position="111"/>
    </location>
</feature>
<sequence>MKRKVLKKRRRSSRKSRKASSNRKESEYEESNKDAVIDISKESGEEKQTQDEGEGEEEEDKSKRRSTLVKLETYVASLFRRLLESNISIHDVLTYMTIGYVVGFIITIIWYNYVTGRELNTPRWVFFIIFGFIALLMGHSKEVRCTLTLAIPILCSSRGRSLIVALAFFFAVSGPTANTFKNIDVMTSSITCGQMQLKQALSDMLDTLKTPLVAIKEAILVAIKELKNVMKKVQVVLYHIQELIIILLASIKNAFDWLRNIVGMCNKEFGTPFERCMNTANDAMISCREKLGPLKALCHLTKIFSMLCYAAKIVDVICVLIDFVDDAIIGVVMDKLKEFANEVKRLFDVSITFDHDFYFKTTSSKELSQIRDDIMKDIRKHMQTFILIFGWLDILSVLLMCLVIFKAIWFRMKYVRNPSYQNTFITIEFVQIDEKRREQEKERALPLTLWESFKYPKLSDCRLTRVELTQLAKSAVFLTISSTQLFCICLSDYSLFWVLALISFFGLRQRGFEPPPYITVQVNGSGFVGEIFRGIVGAFEPMSQNYTVDTKTCLPFPHEPNFTTYYLIASLCFLAWIFLLCQPYGLRLRHAIMRLYYPDVARERAVWLYDKILLNRMTFFKLARRKARLLFVSDKTVDDFSWMDWIRARTEKYWLSRLILGRSKTEKCLLCGTPLKADSSDDPDVVHIDETEKDCVFAKVKRATVAEKDEKTISDGDDGKTKKGFSSKLRKISRIFPKACWKSEDGESKTHAVIEMPKTSEEDSDTERSDVEIDKTKRRSTVKEAEKTKQKSSKKKYRKDVINSDTQEEKSKRRSSGKKIDKGPTEADTEEGKPKRRWSGKKADKDATKAGTEEEKPKRRSSGKKVDKDSPDMDTEEEKPKRRWGARKVDKGPTDADTEEEKPERRSSGKMVDKDPIDSDTEEEKPKRRSSGKKIDKDSTEADTEEKKPKRRWSARKVQKGPTDADTEEEKPKRKSSGKKVDKDPIDADIEEEKSKHRSSGKKIHKDSIEADTKEKKPKRRWGARRVDKGPTDADTEEEKPKRRSSGKKVDKDPIDSDTEEEKPKRRSSGKKIDKDSTETDTEEKKPKRRWSARKVHKGPTDADTEEEKPKRRSSGKKVDKEPTDSDTEEEEPKRRWGSK</sequence>
<feature type="compositionally biased region" description="Basic and acidic residues" evidence="5">
    <location>
        <begin position="841"/>
        <end position="857"/>
    </location>
</feature>
<feature type="transmembrane region" description="Helical" evidence="6">
    <location>
        <begin position="123"/>
        <end position="140"/>
    </location>
</feature>
<dbReference type="Pfam" id="PF26039">
    <property type="entry name" value="Dcst2"/>
    <property type="match status" value="1"/>
</dbReference>
<dbReference type="AlphaFoldDB" id="A0A1B0G1W9"/>
<dbReference type="InterPro" id="IPR012858">
    <property type="entry name" value="DC_STAMP-like"/>
</dbReference>
<keyword evidence="4 6" id="KW-0472">Membrane</keyword>
<feature type="transmembrane region" description="Helical" evidence="6">
    <location>
        <begin position="161"/>
        <end position="180"/>
    </location>
</feature>
<feature type="domain" description="Dendritic cell-specific transmembrane protein-like" evidence="7">
    <location>
        <begin position="420"/>
        <end position="609"/>
    </location>
</feature>
<dbReference type="GO" id="GO:0016020">
    <property type="term" value="C:membrane"/>
    <property type="evidence" value="ECO:0007669"/>
    <property type="project" value="UniProtKB-SubCell"/>
</dbReference>
<dbReference type="STRING" id="37546.A0A1B0G1W9"/>
<feature type="compositionally biased region" description="Basic and acidic residues" evidence="5">
    <location>
        <begin position="1071"/>
        <end position="1086"/>
    </location>
</feature>
<keyword evidence="3 6" id="KW-1133">Transmembrane helix</keyword>
<dbReference type="PANTHER" id="PTHR21041">
    <property type="entry name" value="DENDRITIC CELL-SPECIFIC TRANSMEMBRANE PROTEIN"/>
    <property type="match status" value="1"/>
</dbReference>
<comment type="subcellular location">
    <subcellularLocation>
        <location evidence="1">Membrane</location>
        <topology evidence="1">Multi-pass membrane protein</topology>
    </subcellularLocation>
</comment>
<dbReference type="Pfam" id="PF07782">
    <property type="entry name" value="DC_STAMP"/>
    <property type="match status" value="1"/>
</dbReference>
<feature type="region of interest" description="Disordered" evidence="5">
    <location>
        <begin position="1"/>
        <end position="64"/>
    </location>
</feature>
<evidence type="ECO:0000313" key="9">
    <source>
        <dbReference type="Proteomes" id="UP000092444"/>
    </source>
</evidence>
<reference evidence="8" key="1">
    <citation type="submission" date="2020-05" db="UniProtKB">
        <authorList>
            <consortium name="EnsemblMetazoa"/>
        </authorList>
    </citation>
    <scope>IDENTIFICATION</scope>
    <source>
        <strain evidence="8">Yale</strain>
    </source>
</reference>
<evidence type="ECO:0000256" key="1">
    <source>
        <dbReference type="ARBA" id="ARBA00004141"/>
    </source>
</evidence>
<dbReference type="PANTHER" id="PTHR21041:SF9">
    <property type="entry name" value="DENDRITIC CELL-SPECIFIC TRANSMEMBRANE PROTEIN-LIKE DOMAIN-CONTAINING PROTEIN"/>
    <property type="match status" value="1"/>
</dbReference>
<feature type="compositionally biased region" description="Basic and acidic residues" evidence="5">
    <location>
        <begin position="933"/>
        <end position="948"/>
    </location>
</feature>
<evidence type="ECO:0000259" key="7">
    <source>
        <dbReference type="Pfam" id="PF07782"/>
    </source>
</evidence>
<feature type="region of interest" description="Disordered" evidence="5">
    <location>
        <begin position="746"/>
        <end position="1140"/>
    </location>
</feature>
<feature type="compositionally biased region" description="Basic residues" evidence="5">
    <location>
        <begin position="1"/>
        <end position="21"/>
    </location>
</feature>
<evidence type="ECO:0000256" key="4">
    <source>
        <dbReference type="ARBA" id="ARBA00023136"/>
    </source>
</evidence>
<evidence type="ECO:0000313" key="8">
    <source>
        <dbReference type="EnsemblMetazoa" id="GMOY007289-PA"/>
    </source>
</evidence>